<dbReference type="EC" id="3.6.5.n1" evidence="9"/>
<comment type="similarity">
    <text evidence="1">Belongs to the TRAFAC class translation factor GTPase superfamily. Classic translation factor GTPase family. LepA subfamily.</text>
</comment>
<dbReference type="Gene3D" id="3.30.70.240">
    <property type="match status" value="1"/>
</dbReference>
<keyword evidence="6 9" id="KW-0342">GTP-binding</keyword>
<protein>
    <recommendedName>
        <fullName evidence="9">Translation factor GUF1 homolog, mitochondrial</fullName>
        <ecNumber evidence="9">3.6.5.n1</ecNumber>
    </recommendedName>
    <alternativeName>
        <fullName evidence="9">Elongation factor 4 homolog</fullName>
        <shortName evidence="9">EF-4</shortName>
    </alternativeName>
    <alternativeName>
        <fullName evidence="9">GTPase GUF1 homolog</fullName>
    </alternativeName>
    <alternativeName>
        <fullName evidence="9">Ribosomal back-translocase</fullName>
    </alternativeName>
</protein>
<keyword evidence="9" id="KW-0648">Protein biosynthesis</keyword>
<dbReference type="GO" id="GO:0005759">
    <property type="term" value="C:mitochondrial matrix"/>
    <property type="evidence" value="ECO:0007669"/>
    <property type="project" value="UniProtKB-UniRule"/>
</dbReference>
<name>A0A6F9DDI7_9ASCI</name>
<dbReference type="InterPro" id="IPR013842">
    <property type="entry name" value="LepA_CTD"/>
</dbReference>
<dbReference type="InterPro" id="IPR000795">
    <property type="entry name" value="T_Tr_GTP-bd_dom"/>
</dbReference>
<keyword evidence="2 9" id="KW-0547">Nucleotide-binding</keyword>
<proteinExistence type="evidence at transcript level"/>
<feature type="binding site" evidence="9">
    <location>
        <begin position="142"/>
        <end position="146"/>
    </location>
    <ligand>
        <name>GTP</name>
        <dbReference type="ChEBI" id="CHEBI:37565"/>
    </ligand>
</feature>
<evidence type="ECO:0000256" key="7">
    <source>
        <dbReference type="ARBA" id="ARBA00023136"/>
    </source>
</evidence>
<dbReference type="CDD" id="cd03709">
    <property type="entry name" value="lepA_C"/>
    <property type="match status" value="1"/>
</dbReference>
<dbReference type="InterPro" id="IPR000640">
    <property type="entry name" value="EFG_V-like"/>
</dbReference>
<evidence type="ECO:0000256" key="2">
    <source>
        <dbReference type="ARBA" id="ARBA00022741"/>
    </source>
</evidence>
<dbReference type="SUPFAM" id="SSF54980">
    <property type="entry name" value="EF-G C-terminal domain-like"/>
    <property type="match status" value="2"/>
</dbReference>
<gene>
    <name evidence="11" type="primary">Guf1</name>
</gene>
<organism evidence="11">
    <name type="scientific">Phallusia mammillata</name>
    <dbReference type="NCBI Taxonomy" id="59560"/>
    <lineage>
        <taxon>Eukaryota</taxon>
        <taxon>Metazoa</taxon>
        <taxon>Chordata</taxon>
        <taxon>Tunicata</taxon>
        <taxon>Ascidiacea</taxon>
        <taxon>Phlebobranchia</taxon>
        <taxon>Ascidiidae</taxon>
        <taxon>Phallusia</taxon>
    </lineage>
</organism>
<dbReference type="FunFam" id="3.40.50.300:FF:000078">
    <property type="entry name" value="Elongation factor 4"/>
    <property type="match status" value="1"/>
</dbReference>
<dbReference type="InterPro" id="IPR038363">
    <property type="entry name" value="LepA_C_sf"/>
</dbReference>
<sequence>MFISLLKISVYFRLGTVFFLMAVRLKSVFICKSCFLRNIVQIRLLSTSALRVIRSKVSDIDLTAFTPDKIRNFGIIAHVDHGKSTLADRLLEITGTIHKSEENKQVMDSLQVERERGITVKAQTASIIHKHDGDQYLLNFVDTPGHVDFSYEVSRSLAACQGVLLLVDATQGVQAQTLANFYLAMEHNLKVIPVINKIDLKTANIDRVYEEMTSLFGIDLEDVIAISAKNGSNIEEVLKTIVCKLPSPLQRDPKSFNPNNNLKVLLFDSLFEMHRGVTAYVAIIDGVLRTGDTVTSQILLNREQKGKKTYTVQEVGMLRPGREKTDALYPGQVGYFICNMKSVSEAQIGDTLFREGFPVKPLPGFVKALPVVYAGLFPPLPVEYDQLRSAIDKLILNDRSVTVKHTDSPVLGRGFLIGYLGLLHMDIFRQRLRQEFQADTIVTVPNVTYKAILKPSRKKGIKEPKEILITKASEFPDAVDVIQYSQPMVTVTIVTPVDYITAVMDFCDNRTGEEISNTKISETQVVLVYRMPSSEVLIDNFYDGLKSLSSGYASFDYEESGYEVTNLKKIDIIVNGVEVEELSRVCTSDKVDGLGRSICQKLKTNLPGQLYPISIQAAVGKTVFARETRPAMKKDVLAKCYGGDYSRKLKLLKRHSEKVKALKQSGSANISRKVFIEIFKR</sequence>
<dbReference type="InterPro" id="IPR027417">
    <property type="entry name" value="P-loop_NTPase"/>
</dbReference>
<dbReference type="GO" id="GO:0003924">
    <property type="term" value="F:GTPase activity"/>
    <property type="evidence" value="ECO:0007669"/>
    <property type="project" value="UniProtKB-UniRule"/>
</dbReference>
<dbReference type="SUPFAM" id="SSF50447">
    <property type="entry name" value="Translation proteins"/>
    <property type="match status" value="1"/>
</dbReference>
<dbReference type="Gene3D" id="3.30.70.2570">
    <property type="entry name" value="Elongation factor 4, C-terminal domain"/>
    <property type="match status" value="1"/>
</dbReference>
<dbReference type="Pfam" id="PF00679">
    <property type="entry name" value="EFG_C"/>
    <property type="match status" value="1"/>
</dbReference>
<evidence type="ECO:0000256" key="8">
    <source>
        <dbReference type="ARBA" id="ARBA00049117"/>
    </source>
</evidence>
<comment type="catalytic activity">
    <reaction evidence="8">
        <text>GTP + H2O = GDP + phosphate + H(+)</text>
        <dbReference type="Rhea" id="RHEA:19669"/>
        <dbReference type="ChEBI" id="CHEBI:15377"/>
        <dbReference type="ChEBI" id="CHEBI:15378"/>
        <dbReference type="ChEBI" id="CHEBI:37565"/>
        <dbReference type="ChEBI" id="CHEBI:43474"/>
        <dbReference type="ChEBI" id="CHEBI:58189"/>
    </reaction>
    <physiologicalReaction direction="left-to-right" evidence="8">
        <dbReference type="Rhea" id="RHEA:19670"/>
    </physiologicalReaction>
</comment>
<dbReference type="AlphaFoldDB" id="A0A6F9DDI7"/>
<feature type="domain" description="Tr-type G" evidence="10">
    <location>
        <begin position="68"/>
        <end position="249"/>
    </location>
</feature>
<accession>A0A6F9DDI7</accession>
<evidence type="ECO:0000256" key="3">
    <source>
        <dbReference type="ARBA" id="ARBA00022792"/>
    </source>
</evidence>
<comment type="similarity">
    <text evidence="9">Belongs to the GTP-binding elongation factor family. LepA subfamily.</text>
</comment>
<dbReference type="Pfam" id="PF03144">
    <property type="entry name" value="GTP_EFTU_D2"/>
    <property type="match status" value="1"/>
</dbReference>
<dbReference type="Gene3D" id="2.40.30.10">
    <property type="entry name" value="Translation factors"/>
    <property type="match status" value="1"/>
</dbReference>
<dbReference type="InterPro" id="IPR005225">
    <property type="entry name" value="Small_GTP-bd"/>
</dbReference>
<dbReference type="EMBL" id="LR785652">
    <property type="protein sequence ID" value="CAB3251391.1"/>
    <property type="molecule type" value="mRNA"/>
</dbReference>
<dbReference type="PRINTS" id="PR00315">
    <property type="entry name" value="ELONGATNFCT"/>
</dbReference>
<dbReference type="InterPro" id="IPR031157">
    <property type="entry name" value="G_TR_CS"/>
</dbReference>
<dbReference type="PANTHER" id="PTHR43512:SF7">
    <property type="entry name" value="TRANSLATION FACTOR GUF1, MITOCHONDRIAL"/>
    <property type="match status" value="1"/>
</dbReference>
<evidence type="ECO:0000259" key="10">
    <source>
        <dbReference type="PROSITE" id="PS51722"/>
    </source>
</evidence>
<dbReference type="CDD" id="cd01890">
    <property type="entry name" value="LepA"/>
    <property type="match status" value="1"/>
</dbReference>
<dbReference type="FunFam" id="2.40.30.10:FF:000015">
    <property type="entry name" value="Translation factor GUF1, mitochondrial"/>
    <property type="match status" value="1"/>
</dbReference>
<dbReference type="HAMAP" id="MF_00071">
    <property type="entry name" value="LepA"/>
    <property type="match status" value="1"/>
</dbReference>
<dbReference type="GO" id="GO:0005743">
    <property type="term" value="C:mitochondrial inner membrane"/>
    <property type="evidence" value="ECO:0007669"/>
    <property type="project" value="UniProtKB-SubCell"/>
</dbReference>
<comment type="catalytic activity">
    <reaction evidence="9">
        <text>GTP + H2O = GDP + phosphate + H(+)</text>
        <dbReference type="Rhea" id="RHEA:19669"/>
        <dbReference type="ChEBI" id="CHEBI:15377"/>
        <dbReference type="ChEBI" id="CHEBI:15378"/>
        <dbReference type="ChEBI" id="CHEBI:37565"/>
        <dbReference type="ChEBI" id="CHEBI:43474"/>
        <dbReference type="ChEBI" id="CHEBI:58189"/>
        <dbReference type="EC" id="3.6.5.n1"/>
    </reaction>
</comment>
<evidence type="ECO:0000313" key="11">
    <source>
        <dbReference type="EMBL" id="CAB3251391.1"/>
    </source>
</evidence>
<dbReference type="InterPro" id="IPR009000">
    <property type="entry name" value="Transl_B-barrel_sf"/>
</dbReference>
<keyword evidence="7 9" id="KW-0472">Membrane</keyword>
<evidence type="ECO:0000256" key="5">
    <source>
        <dbReference type="ARBA" id="ARBA00023128"/>
    </source>
</evidence>
<dbReference type="Pfam" id="PF06421">
    <property type="entry name" value="LepA_C"/>
    <property type="match status" value="1"/>
</dbReference>
<evidence type="ECO:0000256" key="9">
    <source>
        <dbReference type="HAMAP-Rule" id="MF_03137"/>
    </source>
</evidence>
<dbReference type="InterPro" id="IPR006297">
    <property type="entry name" value="EF-4"/>
</dbReference>
<dbReference type="PROSITE" id="PS51722">
    <property type="entry name" value="G_TR_2"/>
    <property type="match status" value="1"/>
</dbReference>
<dbReference type="GO" id="GO:0006412">
    <property type="term" value="P:translation"/>
    <property type="evidence" value="ECO:0007669"/>
    <property type="project" value="UniProtKB-KW"/>
</dbReference>
<keyword evidence="3 9" id="KW-0999">Mitochondrion inner membrane</keyword>
<dbReference type="SUPFAM" id="SSF52540">
    <property type="entry name" value="P-loop containing nucleoside triphosphate hydrolases"/>
    <property type="match status" value="1"/>
</dbReference>
<feature type="binding site" evidence="9">
    <location>
        <begin position="196"/>
        <end position="199"/>
    </location>
    <ligand>
        <name>GTP</name>
        <dbReference type="ChEBI" id="CHEBI:37565"/>
    </ligand>
</feature>
<dbReference type="InterPro" id="IPR004161">
    <property type="entry name" value="EFTu-like_2"/>
</dbReference>
<comment type="subcellular location">
    <subcellularLocation>
        <location evidence="9">Mitochondrion inner membrane</location>
        <topology evidence="9">Peripheral membrane protein</topology>
        <orientation evidence="9">Matrix side</orientation>
    </subcellularLocation>
</comment>
<dbReference type="NCBIfam" id="TIGR00231">
    <property type="entry name" value="small_GTP"/>
    <property type="match status" value="1"/>
</dbReference>
<dbReference type="Pfam" id="PF00009">
    <property type="entry name" value="GTP_EFTU"/>
    <property type="match status" value="1"/>
</dbReference>
<comment type="function">
    <text evidence="9">Promotes mitochondrial protein synthesis. May act as a fidelity factor of the translation reaction, by catalyzing a one-codon backward translocation of tRNAs on improperly translocated ribosomes. Binds to mitochondrial ribosomes in a GTP-dependent manner.</text>
</comment>
<keyword evidence="4 9" id="KW-0378">Hydrolase</keyword>
<dbReference type="GO" id="GO:0005525">
    <property type="term" value="F:GTP binding"/>
    <property type="evidence" value="ECO:0007669"/>
    <property type="project" value="UniProtKB-UniRule"/>
</dbReference>
<dbReference type="FunFam" id="3.30.70.2570:FF:000001">
    <property type="entry name" value="Translation factor GUF1, mitochondrial"/>
    <property type="match status" value="1"/>
</dbReference>
<dbReference type="InterPro" id="IPR035654">
    <property type="entry name" value="LepA_IV"/>
</dbReference>
<dbReference type="Gene3D" id="3.30.70.870">
    <property type="entry name" value="Elongation Factor G (Translational Gtpase), domain 3"/>
    <property type="match status" value="1"/>
</dbReference>
<feature type="binding site" evidence="9">
    <location>
        <begin position="77"/>
        <end position="84"/>
    </location>
    <ligand>
        <name>GTP</name>
        <dbReference type="ChEBI" id="CHEBI:37565"/>
    </ligand>
</feature>
<evidence type="ECO:0000256" key="6">
    <source>
        <dbReference type="ARBA" id="ARBA00023134"/>
    </source>
</evidence>
<dbReference type="Gene3D" id="3.40.50.300">
    <property type="entry name" value="P-loop containing nucleotide triphosphate hydrolases"/>
    <property type="match status" value="1"/>
</dbReference>
<dbReference type="FunFam" id="3.30.70.240:FF:000007">
    <property type="entry name" value="Translation factor GUF1, mitochondrial"/>
    <property type="match status" value="1"/>
</dbReference>
<dbReference type="PANTHER" id="PTHR43512">
    <property type="entry name" value="TRANSLATION FACTOR GUF1-RELATED"/>
    <property type="match status" value="1"/>
</dbReference>
<evidence type="ECO:0000256" key="1">
    <source>
        <dbReference type="ARBA" id="ARBA00005454"/>
    </source>
</evidence>
<dbReference type="NCBIfam" id="TIGR01393">
    <property type="entry name" value="lepA"/>
    <property type="match status" value="1"/>
</dbReference>
<dbReference type="PROSITE" id="PS00301">
    <property type="entry name" value="G_TR_1"/>
    <property type="match status" value="1"/>
</dbReference>
<dbReference type="InterPro" id="IPR035647">
    <property type="entry name" value="EFG_III/V"/>
</dbReference>
<reference evidence="11" key="1">
    <citation type="submission" date="2020-04" db="EMBL/GenBank/DDBJ databases">
        <authorList>
            <person name="Neveu A P."/>
        </authorList>
    </citation>
    <scope>NUCLEOTIDE SEQUENCE</scope>
    <source>
        <tissue evidence="11">Whole embryo</tissue>
    </source>
</reference>
<dbReference type="GO" id="GO:0097177">
    <property type="term" value="F:mitochondrial ribosome binding"/>
    <property type="evidence" value="ECO:0007669"/>
    <property type="project" value="TreeGrafter"/>
</dbReference>
<evidence type="ECO:0000256" key="4">
    <source>
        <dbReference type="ARBA" id="ARBA00022801"/>
    </source>
</evidence>
<dbReference type="GO" id="GO:0045727">
    <property type="term" value="P:positive regulation of translation"/>
    <property type="evidence" value="ECO:0007669"/>
    <property type="project" value="UniProtKB-UniRule"/>
</dbReference>
<keyword evidence="5 9" id="KW-0496">Mitochondrion</keyword>